<dbReference type="GO" id="GO:0000287">
    <property type="term" value="F:magnesium ion binding"/>
    <property type="evidence" value="ECO:0007669"/>
    <property type="project" value="UniProtKB-UniRule"/>
</dbReference>
<dbReference type="HAMAP" id="MF_01855">
    <property type="entry name" value="FBPase_class1"/>
    <property type="match status" value="1"/>
</dbReference>
<dbReference type="InterPro" id="IPR033391">
    <property type="entry name" value="FBPase_N"/>
</dbReference>
<dbReference type="AlphaFoldDB" id="A0A2J7TGQ0"/>
<dbReference type="Gene3D" id="3.30.540.10">
    <property type="entry name" value="Fructose-1,6-Bisphosphatase, subunit A, domain 1"/>
    <property type="match status" value="1"/>
</dbReference>
<dbReference type="PIRSF" id="PIRSF000904">
    <property type="entry name" value="FBPtase_SBPase"/>
    <property type="match status" value="1"/>
</dbReference>
<evidence type="ECO:0000256" key="5">
    <source>
        <dbReference type="ARBA" id="ARBA00022723"/>
    </source>
</evidence>
<sequence>MPRISGAEELKAYLGRTVGADARLEAAAATLGEIAAASVKMSELIGLGRLYGRLGDARGSTNSDGDVQKELDVLADEMFVEALRRAPVYGVVSEELKEALLLNPNASIVVSMDPLDGSSNIDANVSIGTIFSLLPTLPEASSLEAHFLQKGRAQIAAGFVIYGPQTSMVFAIGASPVEIFTLDRNDGQFYHAATAGPIPKESSEYAVNASNYRHWEPSIRAFIEDCARGLDGPMKRNYNMRWVGSLVAEAYRILLRGGIFLYPGDQRPGYSDGRLRLLYEGAPVAFLIERAGGVATDGLSALLDIEPTAIHQRAPLVLGSADPVRLVARYRSDPKVSAERAPLFGGRGLMRD</sequence>
<dbReference type="PANTHER" id="PTHR11556">
    <property type="entry name" value="FRUCTOSE-1,6-BISPHOSPHATASE-RELATED"/>
    <property type="match status" value="1"/>
</dbReference>
<evidence type="ECO:0000259" key="12">
    <source>
        <dbReference type="Pfam" id="PF18913"/>
    </source>
</evidence>
<evidence type="ECO:0000256" key="6">
    <source>
        <dbReference type="ARBA" id="ARBA00022801"/>
    </source>
</evidence>
<accession>A0A2J7TGQ0</accession>
<feature type="binding site" evidence="9">
    <location>
        <position position="116"/>
    </location>
    <ligand>
        <name>Mg(2+)</name>
        <dbReference type="ChEBI" id="CHEBI:18420"/>
        <label>2</label>
    </ligand>
</feature>
<evidence type="ECO:0000256" key="4">
    <source>
        <dbReference type="ARBA" id="ARBA00022490"/>
    </source>
</evidence>
<feature type="domain" description="Fructose-1-6-bisphosphatase class I N-terminal" evidence="11">
    <location>
        <begin position="57"/>
        <end position="192"/>
    </location>
</feature>
<evidence type="ECO:0000256" key="1">
    <source>
        <dbReference type="ARBA" id="ARBA00001273"/>
    </source>
</evidence>
<dbReference type="GO" id="GO:0042132">
    <property type="term" value="F:fructose 1,6-bisphosphate 1-phosphatase activity"/>
    <property type="evidence" value="ECO:0007669"/>
    <property type="project" value="UniProtKB-UniRule"/>
</dbReference>
<comment type="pathway">
    <text evidence="2">Carbohydrate biosynthesis; Calvin cycle.</text>
</comment>
<comment type="subcellular location">
    <subcellularLocation>
        <location evidence="9">Cytoplasm</location>
    </subcellularLocation>
</comment>
<dbReference type="GO" id="GO:0006094">
    <property type="term" value="P:gluconeogenesis"/>
    <property type="evidence" value="ECO:0007669"/>
    <property type="project" value="UniProtKB-UniRule"/>
</dbReference>
<dbReference type="Pfam" id="PF18913">
    <property type="entry name" value="FBPase_C"/>
    <property type="match status" value="1"/>
</dbReference>
<evidence type="ECO:0000256" key="2">
    <source>
        <dbReference type="ARBA" id="ARBA00005215"/>
    </source>
</evidence>
<feature type="binding site" evidence="9">
    <location>
        <position position="208"/>
    </location>
    <ligand>
        <name>substrate</name>
    </ligand>
</feature>
<feature type="binding site" evidence="9">
    <location>
        <position position="113"/>
    </location>
    <ligand>
        <name>Mg(2+)</name>
        <dbReference type="ChEBI" id="CHEBI:18420"/>
        <label>2</label>
    </ligand>
</feature>
<comment type="catalytic activity">
    <reaction evidence="1 9">
        <text>beta-D-fructose 1,6-bisphosphate + H2O = beta-D-fructose 6-phosphate + phosphate</text>
        <dbReference type="Rhea" id="RHEA:11064"/>
        <dbReference type="ChEBI" id="CHEBI:15377"/>
        <dbReference type="ChEBI" id="CHEBI:32966"/>
        <dbReference type="ChEBI" id="CHEBI:43474"/>
        <dbReference type="ChEBI" id="CHEBI:57634"/>
        <dbReference type="EC" id="3.1.3.11"/>
    </reaction>
</comment>
<comment type="subunit">
    <text evidence="9">Homotetramer.</text>
</comment>
<dbReference type="GO" id="GO:0005986">
    <property type="term" value="P:sucrose biosynthetic process"/>
    <property type="evidence" value="ECO:0007669"/>
    <property type="project" value="TreeGrafter"/>
</dbReference>
<comment type="caution">
    <text evidence="9">Lacks conserved residue(s) required for the propagation of feature annotation.</text>
</comment>
<dbReference type="GO" id="GO:0005829">
    <property type="term" value="C:cytosol"/>
    <property type="evidence" value="ECO:0007669"/>
    <property type="project" value="TreeGrafter"/>
</dbReference>
<keyword evidence="4 9" id="KW-0963">Cytoplasm</keyword>
<dbReference type="InterPro" id="IPR044015">
    <property type="entry name" value="FBPase_C_dom"/>
</dbReference>
<dbReference type="NCBIfam" id="NF006780">
    <property type="entry name" value="PRK09293.1-4"/>
    <property type="match status" value="1"/>
</dbReference>
<dbReference type="GO" id="GO:0006002">
    <property type="term" value="P:fructose 6-phosphate metabolic process"/>
    <property type="evidence" value="ECO:0007669"/>
    <property type="project" value="TreeGrafter"/>
</dbReference>
<keyword evidence="6 9" id="KW-0378">Hydrolase</keyword>
<dbReference type="GO" id="GO:0006000">
    <property type="term" value="P:fructose metabolic process"/>
    <property type="evidence" value="ECO:0007669"/>
    <property type="project" value="TreeGrafter"/>
</dbReference>
<dbReference type="Gene3D" id="3.40.190.80">
    <property type="match status" value="1"/>
</dbReference>
<dbReference type="OrthoDB" id="9806756at2"/>
<protein>
    <recommendedName>
        <fullName evidence="9">Fructose-1,6-bisphosphatase class 1</fullName>
        <shortName evidence="9">FBPase class 1</shortName>
        <ecNumber evidence="9">3.1.3.11</ecNumber>
    </recommendedName>
    <alternativeName>
        <fullName evidence="9">D-fructose-1,6-bisphosphate 1-phosphohydrolase class 1</fullName>
    </alternativeName>
</protein>
<keyword evidence="5 9" id="KW-0479">Metal-binding</keyword>
<comment type="caution">
    <text evidence="13">The sequence shown here is derived from an EMBL/GenBank/DDBJ whole genome shotgun (WGS) entry which is preliminary data.</text>
</comment>
<evidence type="ECO:0000313" key="14">
    <source>
        <dbReference type="Proteomes" id="UP000236286"/>
    </source>
</evidence>
<gene>
    <name evidence="9" type="primary">fbp</name>
    <name evidence="13" type="ORF">CR492_11180</name>
</gene>
<feature type="binding site" evidence="9">
    <location>
        <begin position="116"/>
        <end position="119"/>
    </location>
    <ligand>
        <name>substrate</name>
    </ligand>
</feature>
<dbReference type="Pfam" id="PF00316">
    <property type="entry name" value="FBPase"/>
    <property type="match status" value="1"/>
</dbReference>
<dbReference type="EMBL" id="PDZR01000011">
    <property type="protein sequence ID" value="PNG25943.1"/>
    <property type="molecule type" value="Genomic_DNA"/>
</dbReference>
<dbReference type="InterPro" id="IPR028343">
    <property type="entry name" value="FBPtase"/>
</dbReference>
<dbReference type="FunFam" id="3.40.190.80:FF:000011">
    <property type="entry name" value="Fructose-1,6-bisphosphatase class 1"/>
    <property type="match status" value="1"/>
</dbReference>
<comment type="similarity">
    <text evidence="3 9 10">Belongs to the FBPase class 1 family.</text>
</comment>
<dbReference type="PIRSF" id="PIRSF500210">
    <property type="entry name" value="FBPtase"/>
    <property type="match status" value="1"/>
</dbReference>
<feature type="domain" description="Fructose-1-6-bisphosphatase class 1 C-terminal" evidence="12">
    <location>
        <begin position="198"/>
        <end position="329"/>
    </location>
</feature>
<feature type="binding site" evidence="9">
    <location>
        <position position="280"/>
    </location>
    <ligand>
        <name>Mg(2+)</name>
        <dbReference type="ChEBI" id="CHEBI:18420"/>
        <label>2</label>
    </ligand>
</feature>
<dbReference type="Proteomes" id="UP000236286">
    <property type="component" value="Unassembled WGS sequence"/>
</dbReference>
<evidence type="ECO:0000313" key="13">
    <source>
        <dbReference type="EMBL" id="PNG25943.1"/>
    </source>
</evidence>
<organism evidence="13 14">
    <name type="scientific">Methylocella silvestris</name>
    <dbReference type="NCBI Taxonomy" id="199596"/>
    <lineage>
        <taxon>Bacteria</taxon>
        <taxon>Pseudomonadati</taxon>
        <taxon>Pseudomonadota</taxon>
        <taxon>Alphaproteobacteria</taxon>
        <taxon>Hyphomicrobiales</taxon>
        <taxon>Beijerinckiaceae</taxon>
        <taxon>Methylocella</taxon>
    </lineage>
</organism>
<dbReference type="RefSeq" id="WP_102843878.1">
    <property type="nucleotide sequence ID" value="NZ_PDZR01000011.1"/>
</dbReference>
<evidence type="ECO:0000256" key="9">
    <source>
        <dbReference type="HAMAP-Rule" id="MF_01855"/>
    </source>
</evidence>
<evidence type="ECO:0000256" key="3">
    <source>
        <dbReference type="ARBA" id="ARBA00010941"/>
    </source>
</evidence>
<name>A0A2J7TGQ0_METSI</name>
<evidence type="ECO:0000259" key="11">
    <source>
        <dbReference type="Pfam" id="PF00316"/>
    </source>
</evidence>
<dbReference type="InterPro" id="IPR020548">
    <property type="entry name" value="Fructose_bisphosphatase_AS"/>
</dbReference>
<dbReference type="SUPFAM" id="SSF56655">
    <property type="entry name" value="Carbohydrate phosphatase"/>
    <property type="match status" value="1"/>
</dbReference>
<reference evidence="13 14" key="1">
    <citation type="submission" date="2017-10" db="EMBL/GenBank/DDBJ databases">
        <title>Genome announcement of Methylocella silvestris TVC from permafrost.</title>
        <authorList>
            <person name="Wang J."/>
            <person name="Geng K."/>
            <person name="Ul-Haque F."/>
            <person name="Crombie A.T."/>
            <person name="Street L.E."/>
            <person name="Wookey P.A."/>
            <person name="Murrell J.C."/>
            <person name="Pratscher J."/>
        </authorList>
    </citation>
    <scope>NUCLEOTIDE SEQUENCE [LARGE SCALE GENOMIC DNA]</scope>
    <source>
        <strain evidence="13 14">TVC</strain>
    </source>
</reference>
<dbReference type="CDD" id="cd00354">
    <property type="entry name" value="FBPase"/>
    <property type="match status" value="1"/>
</dbReference>
<feature type="binding site" evidence="9">
    <location>
        <position position="113"/>
    </location>
    <ligand>
        <name>Mg(2+)</name>
        <dbReference type="ChEBI" id="CHEBI:18420"/>
        <label>1</label>
    </ligand>
</feature>
<evidence type="ECO:0000256" key="10">
    <source>
        <dbReference type="RuleBase" id="RU000508"/>
    </source>
</evidence>
<dbReference type="PANTHER" id="PTHR11556:SF35">
    <property type="entry name" value="SEDOHEPTULOSE-1,7-BISPHOSPHATASE, CHLOROPLASTIC"/>
    <property type="match status" value="1"/>
</dbReference>
<feature type="binding site" evidence="9">
    <location>
        <position position="94"/>
    </location>
    <ligand>
        <name>Mg(2+)</name>
        <dbReference type="ChEBI" id="CHEBI:18420"/>
        <label>1</label>
    </ligand>
</feature>
<keyword evidence="7 9" id="KW-0460">Magnesium</keyword>
<feature type="binding site" evidence="9">
    <location>
        <position position="115"/>
    </location>
    <ligand>
        <name>Mg(2+)</name>
        <dbReference type="ChEBI" id="CHEBI:18420"/>
        <label>1</label>
    </ligand>
</feature>
<evidence type="ECO:0000256" key="7">
    <source>
        <dbReference type="ARBA" id="ARBA00022842"/>
    </source>
</evidence>
<comment type="cofactor">
    <cofactor evidence="9">
        <name>Mg(2+)</name>
        <dbReference type="ChEBI" id="CHEBI:18420"/>
    </cofactor>
    <text evidence="9">Binds 2 magnesium ions per subunit.</text>
</comment>
<dbReference type="PRINTS" id="PR00115">
    <property type="entry name" value="F16BPHPHTASE"/>
</dbReference>
<dbReference type="EC" id="3.1.3.11" evidence="9"/>
<keyword evidence="8 9" id="KW-0119">Carbohydrate metabolism</keyword>
<dbReference type="PROSITE" id="PS00124">
    <property type="entry name" value="FBPASE"/>
    <property type="match status" value="1"/>
</dbReference>
<proteinExistence type="inferred from homology"/>
<dbReference type="InterPro" id="IPR000146">
    <property type="entry name" value="FBPase_class-1"/>
</dbReference>
<dbReference type="GO" id="GO:0030388">
    <property type="term" value="P:fructose 1,6-bisphosphate metabolic process"/>
    <property type="evidence" value="ECO:0007669"/>
    <property type="project" value="TreeGrafter"/>
</dbReference>
<evidence type="ECO:0000256" key="8">
    <source>
        <dbReference type="ARBA" id="ARBA00023277"/>
    </source>
</evidence>